<reference evidence="3" key="1">
    <citation type="journal article" date="2016" name="Nat. Commun.">
        <title>The Gonium pectorale genome demonstrates co-option of cell cycle regulation during the evolution of multicellularity.</title>
        <authorList>
            <person name="Hanschen E.R."/>
            <person name="Marriage T.N."/>
            <person name="Ferris P.J."/>
            <person name="Hamaji T."/>
            <person name="Toyoda A."/>
            <person name="Fujiyama A."/>
            <person name="Neme R."/>
            <person name="Noguchi H."/>
            <person name="Minakuchi Y."/>
            <person name="Suzuki M."/>
            <person name="Kawai-Toyooka H."/>
            <person name="Smith D.R."/>
            <person name="Sparks H."/>
            <person name="Anderson J."/>
            <person name="Bakaric R."/>
            <person name="Luria V."/>
            <person name="Karger A."/>
            <person name="Kirschner M.W."/>
            <person name="Durand P.M."/>
            <person name="Michod R.E."/>
            <person name="Nozaki H."/>
            <person name="Olson B.J."/>
        </authorList>
    </citation>
    <scope>NUCLEOTIDE SEQUENCE [LARGE SCALE GENOMIC DNA]</scope>
    <source>
        <strain evidence="3">NIES-2863</strain>
    </source>
</reference>
<dbReference type="AlphaFoldDB" id="A0A150H0D0"/>
<organism evidence="2 3">
    <name type="scientific">Gonium pectorale</name>
    <name type="common">Green alga</name>
    <dbReference type="NCBI Taxonomy" id="33097"/>
    <lineage>
        <taxon>Eukaryota</taxon>
        <taxon>Viridiplantae</taxon>
        <taxon>Chlorophyta</taxon>
        <taxon>core chlorophytes</taxon>
        <taxon>Chlorophyceae</taxon>
        <taxon>CS clade</taxon>
        <taxon>Chlamydomonadales</taxon>
        <taxon>Volvocaceae</taxon>
        <taxon>Gonium</taxon>
    </lineage>
</organism>
<evidence type="ECO:0000256" key="1">
    <source>
        <dbReference type="SAM" id="MobiDB-lite"/>
    </source>
</evidence>
<comment type="caution">
    <text evidence="2">The sequence shown here is derived from an EMBL/GenBank/DDBJ whole genome shotgun (WGS) entry which is preliminary data.</text>
</comment>
<proteinExistence type="predicted"/>
<feature type="compositionally biased region" description="Polar residues" evidence="1">
    <location>
        <begin position="255"/>
        <end position="265"/>
    </location>
</feature>
<feature type="compositionally biased region" description="Low complexity" evidence="1">
    <location>
        <begin position="20"/>
        <end position="51"/>
    </location>
</feature>
<protein>
    <submittedName>
        <fullName evidence="2">Uncharacterized protein</fullName>
    </submittedName>
</protein>
<dbReference type="EMBL" id="LSYV01000003">
    <property type="protein sequence ID" value="KXZ55484.1"/>
    <property type="molecule type" value="Genomic_DNA"/>
</dbReference>
<keyword evidence="3" id="KW-1185">Reference proteome</keyword>
<feature type="region of interest" description="Disordered" evidence="1">
    <location>
        <begin position="1"/>
        <end position="114"/>
    </location>
</feature>
<feature type="compositionally biased region" description="Low complexity" evidence="1">
    <location>
        <begin position="58"/>
        <end position="68"/>
    </location>
</feature>
<evidence type="ECO:0000313" key="2">
    <source>
        <dbReference type="EMBL" id="KXZ55484.1"/>
    </source>
</evidence>
<dbReference type="Proteomes" id="UP000075714">
    <property type="component" value="Unassembled WGS sequence"/>
</dbReference>
<feature type="region of interest" description="Disordered" evidence="1">
    <location>
        <begin position="231"/>
        <end position="265"/>
    </location>
</feature>
<name>A0A150H0D0_GONPE</name>
<dbReference type="OrthoDB" id="551688at2759"/>
<evidence type="ECO:0000313" key="3">
    <source>
        <dbReference type="Proteomes" id="UP000075714"/>
    </source>
</evidence>
<gene>
    <name evidence="2" type="ORF">GPECTOR_2g1033</name>
</gene>
<accession>A0A150H0D0</accession>
<sequence length="313" mass="31919">MGDAGLAHLPAIVGSGYSRPSTSALPSPVPASAAAATHSSPSTVNGGASTASGGGGTTVPLPLLATGGHTEGPVVVTFAPPRVQPPTKPSGRNRRKAVAPAPPDPDPIADVPPETRSFLRGIRRMFGMDTNAAAAATAAAAAAARAAAAAAAAKAEEEARQEELPVVLPSPASIAMLTSKHQAEQDRMVRFRTNLLGDMKPRPGGLSVSVGGGADTPSSCGGGEVPTPATVSTPGAAAPEVKPVWDDRPGPRGKSFTQKALQDPSNPFFKSAMQLALAQEKEKTFAPDTNWREKLGDQVPMERPILMDAGWKI</sequence>